<dbReference type="PANTHER" id="PTHR24198:SF194">
    <property type="entry name" value="INVERSIN-A"/>
    <property type="match status" value="1"/>
</dbReference>
<dbReference type="EMBL" id="CAJPWZ010002871">
    <property type="protein sequence ID" value="CAG2246543.1"/>
    <property type="molecule type" value="Genomic_DNA"/>
</dbReference>
<dbReference type="SUPFAM" id="SSF48403">
    <property type="entry name" value="Ankyrin repeat"/>
    <property type="match status" value="1"/>
</dbReference>
<keyword evidence="5" id="KW-1185">Reference proteome</keyword>
<dbReference type="PROSITE" id="PS50088">
    <property type="entry name" value="ANK_REPEAT"/>
    <property type="match status" value="1"/>
</dbReference>
<dbReference type="OrthoDB" id="6279784at2759"/>
<evidence type="ECO:0000313" key="5">
    <source>
        <dbReference type="Proteomes" id="UP000683360"/>
    </source>
</evidence>
<feature type="repeat" description="ANK" evidence="3">
    <location>
        <begin position="96"/>
        <end position="128"/>
    </location>
</feature>
<protein>
    <submittedName>
        <fullName evidence="4">ANKRD50</fullName>
    </submittedName>
</protein>
<sequence>MWKFLIKQSDEEGKSPLLLHVKRVTPESIVNVLLKHSPFEVLEQTDKRQRTPLYVACRGGFLKLLNGWLRKHAEGHSEVVQYLIEAHANLNLVDSNGQTPLSVACDEGYDEVVKILVDHESNIHHQDNDGRTPLQIAQLRGHTNITNFLEQHKTQATKKLVKSKNRIYILMDTVL</sequence>
<reference evidence="4" key="1">
    <citation type="submission" date="2021-03" db="EMBL/GenBank/DDBJ databases">
        <authorList>
            <person name="Bekaert M."/>
        </authorList>
    </citation>
    <scope>NUCLEOTIDE SEQUENCE</scope>
</reference>
<dbReference type="AlphaFoldDB" id="A0A8S3UW79"/>
<dbReference type="InterPro" id="IPR036770">
    <property type="entry name" value="Ankyrin_rpt-contain_sf"/>
</dbReference>
<evidence type="ECO:0000256" key="1">
    <source>
        <dbReference type="ARBA" id="ARBA00022737"/>
    </source>
</evidence>
<organism evidence="4 5">
    <name type="scientific">Mytilus edulis</name>
    <name type="common">Blue mussel</name>
    <dbReference type="NCBI Taxonomy" id="6550"/>
    <lineage>
        <taxon>Eukaryota</taxon>
        <taxon>Metazoa</taxon>
        <taxon>Spiralia</taxon>
        <taxon>Lophotrochozoa</taxon>
        <taxon>Mollusca</taxon>
        <taxon>Bivalvia</taxon>
        <taxon>Autobranchia</taxon>
        <taxon>Pteriomorphia</taxon>
        <taxon>Mytilida</taxon>
        <taxon>Mytiloidea</taxon>
        <taxon>Mytilidae</taxon>
        <taxon>Mytilinae</taxon>
        <taxon>Mytilus</taxon>
    </lineage>
</organism>
<dbReference type="Gene3D" id="1.25.40.20">
    <property type="entry name" value="Ankyrin repeat-containing domain"/>
    <property type="match status" value="1"/>
</dbReference>
<dbReference type="PROSITE" id="PS50297">
    <property type="entry name" value="ANK_REP_REGION"/>
    <property type="match status" value="1"/>
</dbReference>
<dbReference type="InterPro" id="IPR002110">
    <property type="entry name" value="Ankyrin_rpt"/>
</dbReference>
<evidence type="ECO:0000256" key="2">
    <source>
        <dbReference type="ARBA" id="ARBA00023043"/>
    </source>
</evidence>
<evidence type="ECO:0000313" key="4">
    <source>
        <dbReference type="EMBL" id="CAG2246543.1"/>
    </source>
</evidence>
<dbReference type="Pfam" id="PF12796">
    <property type="entry name" value="Ank_2"/>
    <property type="match status" value="1"/>
</dbReference>
<name>A0A8S3UW79_MYTED</name>
<gene>
    <name evidence="4" type="ORF">MEDL_58486</name>
</gene>
<evidence type="ECO:0000256" key="3">
    <source>
        <dbReference type="PROSITE-ProRule" id="PRU00023"/>
    </source>
</evidence>
<proteinExistence type="predicted"/>
<keyword evidence="1" id="KW-0677">Repeat</keyword>
<keyword evidence="2 3" id="KW-0040">ANK repeat</keyword>
<comment type="caution">
    <text evidence="4">The sequence shown here is derived from an EMBL/GenBank/DDBJ whole genome shotgun (WGS) entry which is preliminary data.</text>
</comment>
<dbReference type="PANTHER" id="PTHR24198">
    <property type="entry name" value="ANKYRIN REPEAT AND PROTEIN KINASE DOMAIN-CONTAINING PROTEIN"/>
    <property type="match status" value="1"/>
</dbReference>
<dbReference type="Proteomes" id="UP000683360">
    <property type="component" value="Unassembled WGS sequence"/>
</dbReference>
<accession>A0A8S3UW79</accession>
<dbReference type="SMART" id="SM00248">
    <property type="entry name" value="ANK"/>
    <property type="match status" value="4"/>
</dbReference>